<evidence type="ECO:0000313" key="6">
    <source>
        <dbReference type="Proteomes" id="UP000698028"/>
    </source>
</evidence>
<comment type="caution">
    <text evidence="5">The sequence shown here is derived from an EMBL/GenBank/DDBJ whole genome shotgun (WGS) entry which is preliminary data.</text>
</comment>
<dbReference type="InterPro" id="IPR019554">
    <property type="entry name" value="Soluble_ligand-bd"/>
</dbReference>
<feature type="domain" description="Soluble ligand binding" evidence="4">
    <location>
        <begin position="129"/>
        <end position="179"/>
    </location>
</feature>
<dbReference type="Pfam" id="PF10531">
    <property type="entry name" value="SLBB"/>
    <property type="match status" value="1"/>
</dbReference>
<feature type="signal peptide" evidence="2">
    <location>
        <begin position="1"/>
        <end position="20"/>
    </location>
</feature>
<dbReference type="InterPro" id="IPR003715">
    <property type="entry name" value="Poly_export_N"/>
</dbReference>
<evidence type="ECO:0000256" key="2">
    <source>
        <dbReference type="SAM" id="SignalP"/>
    </source>
</evidence>
<dbReference type="PANTHER" id="PTHR33619">
    <property type="entry name" value="POLYSACCHARIDE EXPORT PROTEIN GFCE-RELATED"/>
    <property type="match status" value="1"/>
</dbReference>
<protein>
    <submittedName>
        <fullName evidence="5">Polysaccharide export protein</fullName>
    </submittedName>
</protein>
<dbReference type="RefSeq" id="WP_218633202.1">
    <property type="nucleotide sequence ID" value="NZ_JAHVAH010000001.1"/>
</dbReference>
<evidence type="ECO:0000259" key="4">
    <source>
        <dbReference type="Pfam" id="PF10531"/>
    </source>
</evidence>
<feature type="chain" id="PRO_5045837534" evidence="2">
    <location>
        <begin position="21"/>
        <end position="233"/>
    </location>
</feature>
<accession>A0ABS6V8B3</accession>
<evidence type="ECO:0000313" key="5">
    <source>
        <dbReference type="EMBL" id="MBW0145283.1"/>
    </source>
</evidence>
<dbReference type="PANTHER" id="PTHR33619:SF3">
    <property type="entry name" value="POLYSACCHARIDE EXPORT PROTEIN GFCE-RELATED"/>
    <property type="match status" value="1"/>
</dbReference>
<dbReference type="InterPro" id="IPR049712">
    <property type="entry name" value="Poly_export"/>
</dbReference>
<dbReference type="Pfam" id="PF02563">
    <property type="entry name" value="Poly_export"/>
    <property type="match status" value="1"/>
</dbReference>
<reference evidence="5 6" key="1">
    <citation type="submission" date="2021-07" db="EMBL/GenBank/DDBJ databases">
        <title>The draft genome sequence of Sphingomicrobium sp. B8.</title>
        <authorList>
            <person name="Mu L."/>
        </authorList>
    </citation>
    <scope>NUCLEOTIDE SEQUENCE [LARGE SCALE GENOMIC DNA]</scope>
    <source>
        <strain evidence="5 6">B8</strain>
    </source>
</reference>
<keyword evidence="6" id="KW-1185">Reference proteome</keyword>
<proteinExistence type="predicted"/>
<evidence type="ECO:0000256" key="1">
    <source>
        <dbReference type="ARBA" id="ARBA00022729"/>
    </source>
</evidence>
<sequence length="233" mass="24543">MRKFVIICGTALAVAGCASSGGLDANSTAVEVRGELPTPDQAAQAIDMSEYRIGPTDKIRVSVFGAEELDREGLVDAGGQFQMPLIGAVAAGGTTPSDLSAKIADMLRGRYIKDPQVSVNVIEARAHSITVDGAVTQPGIYPVVGKMTLQQAIATARGASDLADTDRVVVFRTIDGTKMAAMFDLDAIREGRVADPQVYGNDIVVVGESGTRRFLKDTQSLTAPVLSRFIPVF</sequence>
<organism evidence="5 6">
    <name type="scientific">Sphingomicrobium clamense</name>
    <dbReference type="NCBI Taxonomy" id="2851013"/>
    <lineage>
        <taxon>Bacteria</taxon>
        <taxon>Pseudomonadati</taxon>
        <taxon>Pseudomonadota</taxon>
        <taxon>Alphaproteobacteria</taxon>
        <taxon>Sphingomonadales</taxon>
        <taxon>Sphingomonadaceae</taxon>
        <taxon>Sphingomicrobium</taxon>
    </lineage>
</organism>
<feature type="domain" description="Polysaccharide export protein N-terminal" evidence="3">
    <location>
        <begin position="49"/>
        <end position="121"/>
    </location>
</feature>
<name>A0ABS6V8B3_9SPHN</name>
<gene>
    <name evidence="5" type="ORF">KTQ36_08255</name>
</gene>
<dbReference type="Proteomes" id="UP000698028">
    <property type="component" value="Unassembled WGS sequence"/>
</dbReference>
<dbReference type="PROSITE" id="PS51257">
    <property type="entry name" value="PROKAR_LIPOPROTEIN"/>
    <property type="match status" value="1"/>
</dbReference>
<evidence type="ECO:0000259" key="3">
    <source>
        <dbReference type="Pfam" id="PF02563"/>
    </source>
</evidence>
<keyword evidence="1 2" id="KW-0732">Signal</keyword>
<dbReference type="EMBL" id="JAHVAH010000001">
    <property type="protein sequence ID" value="MBW0145283.1"/>
    <property type="molecule type" value="Genomic_DNA"/>
</dbReference>